<protein>
    <recommendedName>
        <fullName evidence="3">Apea-like HEPN domain-containing protein</fullName>
    </recommendedName>
</protein>
<evidence type="ECO:0008006" key="3">
    <source>
        <dbReference type="Google" id="ProtNLM"/>
    </source>
</evidence>
<keyword evidence="2" id="KW-1185">Reference proteome</keyword>
<reference evidence="1 2" key="1">
    <citation type="submission" date="2019-02" db="EMBL/GenBank/DDBJ databases">
        <title>Deep-cultivation of Planctomycetes and their phenomic and genomic characterization uncovers novel biology.</title>
        <authorList>
            <person name="Wiegand S."/>
            <person name="Jogler M."/>
            <person name="Boedeker C."/>
            <person name="Pinto D."/>
            <person name="Vollmers J."/>
            <person name="Rivas-Marin E."/>
            <person name="Kohn T."/>
            <person name="Peeters S.H."/>
            <person name="Heuer A."/>
            <person name="Rast P."/>
            <person name="Oberbeckmann S."/>
            <person name="Bunk B."/>
            <person name="Jeske O."/>
            <person name="Meyerdierks A."/>
            <person name="Storesund J.E."/>
            <person name="Kallscheuer N."/>
            <person name="Luecker S."/>
            <person name="Lage O.M."/>
            <person name="Pohl T."/>
            <person name="Merkel B.J."/>
            <person name="Hornburger P."/>
            <person name="Mueller R.-W."/>
            <person name="Bruemmer F."/>
            <person name="Labrenz M."/>
            <person name="Spormann A.M."/>
            <person name="Op den Camp H."/>
            <person name="Overmann J."/>
            <person name="Amann R."/>
            <person name="Jetten M.S.M."/>
            <person name="Mascher T."/>
            <person name="Medema M.H."/>
            <person name="Devos D.P."/>
            <person name="Kaster A.-K."/>
            <person name="Ovreas L."/>
            <person name="Rohde M."/>
            <person name="Galperin M.Y."/>
            <person name="Jogler C."/>
        </authorList>
    </citation>
    <scope>NUCLEOTIDE SEQUENCE [LARGE SCALE GENOMIC DNA]</scope>
    <source>
        <strain evidence="1 2">TBK1r</strain>
    </source>
</reference>
<gene>
    <name evidence="1" type="ORF">TBK1r_02560</name>
</gene>
<dbReference type="Proteomes" id="UP000318081">
    <property type="component" value="Chromosome"/>
</dbReference>
<evidence type="ECO:0000313" key="2">
    <source>
        <dbReference type="Proteomes" id="UP000318081"/>
    </source>
</evidence>
<evidence type="ECO:0000313" key="1">
    <source>
        <dbReference type="EMBL" id="QDV81341.1"/>
    </source>
</evidence>
<proteinExistence type="predicted"/>
<organism evidence="1 2">
    <name type="scientific">Stieleria magnilauensis</name>
    <dbReference type="NCBI Taxonomy" id="2527963"/>
    <lineage>
        <taxon>Bacteria</taxon>
        <taxon>Pseudomonadati</taxon>
        <taxon>Planctomycetota</taxon>
        <taxon>Planctomycetia</taxon>
        <taxon>Pirellulales</taxon>
        <taxon>Pirellulaceae</taxon>
        <taxon>Stieleria</taxon>
    </lineage>
</organism>
<dbReference type="EMBL" id="CP036432">
    <property type="protein sequence ID" value="QDV81341.1"/>
    <property type="molecule type" value="Genomic_DNA"/>
</dbReference>
<accession>A0ABX5XHN5</accession>
<name>A0ABX5XHN5_9BACT</name>
<sequence>MAESRKTYRMRLRMRVRQRLKMDENHRRLLIEGREVTIKSPDVTDSSFETTWLVLNARGFQTAAEAKAFGERLKLACEVASISSRLGINTGADSFSTFVGESVVDIARQHGMELRGDIHGLDVFKDDEAVRIMSSSASSVSTTSNPTAFFARLSSTFKAVGNLNDGTSKLTYLFNLALMNRDPIAQIVLACSAVEALGQNEKWTESQKQIIAEAAMQVKTIDIGTEEERVEVSDAIQKGVFRLSLRQGVFRLLDRLGLTDLKKLWDELYTLRSTLVHGSTTERGEGHYKLASRVLSLCGVIVLKELGSQIPGVGDDMEMYQPE</sequence>